<name>A0AAP8MDI1_9GAMM</name>
<dbReference type="AlphaFoldDB" id="A0AAP8MDI1"/>
<dbReference type="RefSeq" id="WP_084198559.1">
    <property type="nucleotide sequence ID" value="NZ_BMYL01000003.1"/>
</dbReference>
<evidence type="ECO:0000313" key="4">
    <source>
        <dbReference type="Proteomes" id="UP000235162"/>
    </source>
</evidence>
<evidence type="ECO:0000259" key="2">
    <source>
        <dbReference type="Pfam" id="PF07883"/>
    </source>
</evidence>
<organism evidence="3 4">
    <name type="scientific">Halioglobus japonicus</name>
    <dbReference type="NCBI Taxonomy" id="930805"/>
    <lineage>
        <taxon>Bacteria</taxon>
        <taxon>Pseudomonadati</taxon>
        <taxon>Pseudomonadota</taxon>
        <taxon>Gammaproteobacteria</taxon>
        <taxon>Cellvibrionales</taxon>
        <taxon>Halieaceae</taxon>
        <taxon>Halioglobus</taxon>
    </lineage>
</organism>
<dbReference type="KEGG" id="hja:BST95_06055"/>
<dbReference type="InterPro" id="IPR013096">
    <property type="entry name" value="Cupin_2"/>
</dbReference>
<protein>
    <submittedName>
        <fullName evidence="3">Cupin domain-containing protein</fullName>
    </submittedName>
</protein>
<evidence type="ECO:0000256" key="1">
    <source>
        <dbReference type="ARBA" id="ARBA00022723"/>
    </source>
</evidence>
<proteinExistence type="predicted"/>
<accession>A0AAP8MDI1</accession>
<keyword evidence="1" id="KW-0479">Metal-binding</keyword>
<dbReference type="GO" id="GO:0046872">
    <property type="term" value="F:metal ion binding"/>
    <property type="evidence" value="ECO:0007669"/>
    <property type="project" value="UniProtKB-KW"/>
</dbReference>
<dbReference type="Gene3D" id="2.60.120.10">
    <property type="entry name" value="Jelly Rolls"/>
    <property type="match status" value="1"/>
</dbReference>
<dbReference type="PANTHER" id="PTHR35848">
    <property type="entry name" value="OXALATE-BINDING PROTEIN"/>
    <property type="match status" value="1"/>
</dbReference>
<dbReference type="CDD" id="cd02224">
    <property type="entry name" value="cupin_SPO2919-like"/>
    <property type="match status" value="1"/>
</dbReference>
<gene>
    <name evidence="3" type="ORF">C0029_14610</name>
</gene>
<dbReference type="Proteomes" id="UP000235162">
    <property type="component" value="Unassembled WGS sequence"/>
</dbReference>
<evidence type="ECO:0000313" key="3">
    <source>
        <dbReference type="EMBL" id="PLW85825.1"/>
    </source>
</evidence>
<sequence length="159" mass="17318">MSDLPRANFNTIALKKVGNGEGFSASAARLGELLGMQRMGCGIVELAPGERGWPFHLHYGEEELFIVVEGSRTMRYDDGEHAIGPGDVLFTPPGDGTAHQIINTSDGPLRYLALSMHADPAMCYYPDSGKYAAYAQQPDGSWKSFIAHEDSQVDYYEGA</sequence>
<keyword evidence="4" id="KW-1185">Reference proteome</keyword>
<dbReference type="Pfam" id="PF07883">
    <property type="entry name" value="Cupin_2"/>
    <property type="match status" value="1"/>
</dbReference>
<dbReference type="InterPro" id="IPR011051">
    <property type="entry name" value="RmlC_Cupin_sf"/>
</dbReference>
<dbReference type="InterPro" id="IPR014710">
    <property type="entry name" value="RmlC-like_jellyroll"/>
</dbReference>
<feature type="domain" description="Cupin type-2" evidence="2">
    <location>
        <begin position="43"/>
        <end position="113"/>
    </location>
</feature>
<dbReference type="PANTHER" id="PTHR35848:SF6">
    <property type="entry name" value="CUPIN TYPE-2 DOMAIN-CONTAINING PROTEIN"/>
    <property type="match status" value="1"/>
</dbReference>
<reference evidence="3 4" key="1">
    <citation type="submission" date="2018-01" db="EMBL/GenBank/DDBJ databases">
        <title>The draft genome sequence of Halioglobus japonicus S1-36.</title>
        <authorList>
            <person name="Du Z.-J."/>
            <person name="Shi M.-J."/>
        </authorList>
    </citation>
    <scope>NUCLEOTIDE SEQUENCE [LARGE SCALE GENOMIC DNA]</scope>
    <source>
        <strain evidence="3 4">S1-36</strain>
    </source>
</reference>
<dbReference type="InterPro" id="IPR051610">
    <property type="entry name" value="GPI/OXD"/>
</dbReference>
<dbReference type="SUPFAM" id="SSF51182">
    <property type="entry name" value="RmlC-like cupins"/>
    <property type="match status" value="1"/>
</dbReference>
<comment type="caution">
    <text evidence="3">The sequence shown here is derived from an EMBL/GenBank/DDBJ whole genome shotgun (WGS) entry which is preliminary data.</text>
</comment>
<dbReference type="EMBL" id="PKUR01000003">
    <property type="protein sequence ID" value="PLW85825.1"/>
    <property type="molecule type" value="Genomic_DNA"/>
</dbReference>